<comment type="caution">
    <text evidence="6">The sequence shown here is derived from an EMBL/GenBank/DDBJ whole genome shotgun (WGS) entry which is preliminary data.</text>
</comment>
<accession>A0A3N1LY46</accession>
<dbReference type="EMBL" id="RJKX01000013">
    <property type="protein sequence ID" value="ROQ00134.1"/>
    <property type="molecule type" value="Genomic_DNA"/>
</dbReference>
<dbReference type="GO" id="GO:0015562">
    <property type="term" value="F:efflux transmembrane transporter activity"/>
    <property type="evidence" value="ECO:0007669"/>
    <property type="project" value="TreeGrafter"/>
</dbReference>
<dbReference type="SUPFAM" id="SSF111369">
    <property type="entry name" value="HlyD-like secretion proteins"/>
    <property type="match status" value="1"/>
</dbReference>
<dbReference type="InterPro" id="IPR058637">
    <property type="entry name" value="YknX-like_C"/>
</dbReference>
<comment type="similarity">
    <text evidence="1">Belongs to the membrane fusion protein (MFP) (TC 8.A.1) family.</text>
</comment>
<dbReference type="Proteomes" id="UP000278222">
    <property type="component" value="Unassembled WGS sequence"/>
</dbReference>
<proteinExistence type="inferred from homology"/>
<dbReference type="Pfam" id="PF25989">
    <property type="entry name" value="YknX_C"/>
    <property type="match status" value="1"/>
</dbReference>
<name>A0A3N1LY46_9PROT</name>
<reference evidence="6 7" key="1">
    <citation type="submission" date="2018-11" db="EMBL/GenBank/DDBJ databases">
        <title>Genomic Encyclopedia of Type Strains, Phase IV (KMG-IV): sequencing the most valuable type-strain genomes for metagenomic binning, comparative biology and taxonomic classification.</title>
        <authorList>
            <person name="Goeker M."/>
        </authorList>
    </citation>
    <scope>NUCLEOTIDE SEQUENCE [LARGE SCALE GENOMIC DNA]</scope>
    <source>
        <strain evidence="6 7">DSM 5900</strain>
    </source>
</reference>
<dbReference type="NCBIfam" id="TIGR01730">
    <property type="entry name" value="RND_mfp"/>
    <property type="match status" value="1"/>
</dbReference>
<dbReference type="Pfam" id="PF25917">
    <property type="entry name" value="BSH_RND"/>
    <property type="match status" value="1"/>
</dbReference>
<dbReference type="PANTHER" id="PTHR30469">
    <property type="entry name" value="MULTIDRUG RESISTANCE PROTEIN MDTA"/>
    <property type="match status" value="1"/>
</dbReference>
<dbReference type="InterPro" id="IPR058792">
    <property type="entry name" value="Beta-barrel_RND_2"/>
</dbReference>
<gene>
    <name evidence="6" type="ORF">EDC65_1930</name>
</gene>
<evidence type="ECO:0000313" key="6">
    <source>
        <dbReference type="EMBL" id="ROQ00134.1"/>
    </source>
</evidence>
<sequence length="375" mass="39739">MTVIRRLGYLAILVALAAGAVFAVSHFRDGASRLAAAGRDGARPPVRAIAVETAAVTVGRVTDDINVVGSLQPAESVVIQPEIPGRIVRFGFADGARVKKGDLLVELDPALLKGELAKARSDLTLARTNNERANQLASQGTGTLRARDEALAVLQAAQANFDLAQTRLDRAEIRAPFAGTVGLRMFSVGAYVSPGDRIVELASTDPVRVDFRVSEVFLTSIRTGQRIAVLADALPGRTFAGEIYALHPIVDENGRALRLRASLPNPDGALHPGLFVRIRVVVEERPNAVLAPESAVFPVDQKKYVYRVDNGRAVLTEVQLGRRQPGLVEIASGLTADAVVVTAGQPQLRDGAAVEVVGREVVGREKVGQPAARGG</sequence>
<evidence type="ECO:0000256" key="1">
    <source>
        <dbReference type="ARBA" id="ARBA00009477"/>
    </source>
</evidence>
<evidence type="ECO:0000259" key="4">
    <source>
        <dbReference type="Pfam" id="PF25954"/>
    </source>
</evidence>
<dbReference type="InterPro" id="IPR058625">
    <property type="entry name" value="MdtA-like_BSH"/>
</dbReference>
<evidence type="ECO:0000313" key="7">
    <source>
        <dbReference type="Proteomes" id="UP000278222"/>
    </source>
</evidence>
<dbReference type="Pfam" id="PF25954">
    <property type="entry name" value="Beta-barrel_RND_2"/>
    <property type="match status" value="1"/>
</dbReference>
<dbReference type="OrthoDB" id="9806939at2"/>
<dbReference type="Gene3D" id="2.40.50.100">
    <property type="match status" value="1"/>
</dbReference>
<dbReference type="InterPro" id="IPR006143">
    <property type="entry name" value="RND_pump_MFP"/>
</dbReference>
<protein>
    <submittedName>
        <fullName evidence="6">Membrane fusion protein (Multidrug efflux system)</fullName>
    </submittedName>
</protein>
<organism evidence="6 7">
    <name type="scientific">Stella humosa</name>
    <dbReference type="NCBI Taxonomy" id="94"/>
    <lineage>
        <taxon>Bacteria</taxon>
        <taxon>Pseudomonadati</taxon>
        <taxon>Pseudomonadota</taxon>
        <taxon>Alphaproteobacteria</taxon>
        <taxon>Rhodospirillales</taxon>
        <taxon>Stellaceae</taxon>
        <taxon>Stella</taxon>
    </lineage>
</organism>
<keyword evidence="2" id="KW-0175">Coiled coil</keyword>
<feature type="domain" description="Multidrug resistance protein MdtA-like barrel-sandwich hybrid" evidence="3">
    <location>
        <begin position="76"/>
        <end position="196"/>
    </location>
</feature>
<feature type="coiled-coil region" evidence="2">
    <location>
        <begin position="116"/>
        <end position="174"/>
    </location>
</feature>
<dbReference type="RefSeq" id="WP_123689445.1">
    <property type="nucleotide sequence ID" value="NZ_AP019700.1"/>
</dbReference>
<keyword evidence="7" id="KW-1185">Reference proteome</keyword>
<dbReference type="Gene3D" id="1.10.287.470">
    <property type="entry name" value="Helix hairpin bin"/>
    <property type="match status" value="1"/>
</dbReference>
<feature type="domain" description="CusB-like beta-barrel" evidence="4">
    <location>
        <begin position="209"/>
        <end position="280"/>
    </location>
</feature>
<dbReference type="FunFam" id="2.40.30.170:FF:000010">
    <property type="entry name" value="Efflux RND transporter periplasmic adaptor subunit"/>
    <property type="match status" value="1"/>
</dbReference>
<evidence type="ECO:0000256" key="2">
    <source>
        <dbReference type="SAM" id="Coils"/>
    </source>
</evidence>
<dbReference type="Gene3D" id="2.40.30.170">
    <property type="match status" value="1"/>
</dbReference>
<evidence type="ECO:0000259" key="3">
    <source>
        <dbReference type="Pfam" id="PF25917"/>
    </source>
</evidence>
<dbReference type="Gene3D" id="2.40.420.20">
    <property type="match status" value="1"/>
</dbReference>
<dbReference type="GO" id="GO:1990281">
    <property type="term" value="C:efflux pump complex"/>
    <property type="evidence" value="ECO:0007669"/>
    <property type="project" value="TreeGrafter"/>
</dbReference>
<feature type="domain" description="YknX-like C-terminal permuted SH3-like" evidence="5">
    <location>
        <begin position="292"/>
        <end position="356"/>
    </location>
</feature>
<dbReference type="AlphaFoldDB" id="A0A3N1LY46"/>
<evidence type="ECO:0000259" key="5">
    <source>
        <dbReference type="Pfam" id="PF25989"/>
    </source>
</evidence>